<dbReference type="AlphaFoldDB" id="A0A6H2A0C6"/>
<organism evidence="1">
    <name type="scientific">viral metagenome</name>
    <dbReference type="NCBI Taxonomy" id="1070528"/>
    <lineage>
        <taxon>unclassified sequences</taxon>
        <taxon>metagenomes</taxon>
        <taxon>organismal metagenomes</taxon>
    </lineage>
</organism>
<proteinExistence type="predicted"/>
<accession>A0A6H2A0C6</accession>
<protein>
    <submittedName>
        <fullName evidence="1">Uncharacterized protein</fullName>
    </submittedName>
</protein>
<evidence type="ECO:0000313" key="3">
    <source>
        <dbReference type="EMBL" id="QJA86322.1"/>
    </source>
</evidence>
<dbReference type="EMBL" id="MT142628">
    <property type="protein sequence ID" value="QJA86322.1"/>
    <property type="molecule type" value="Genomic_DNA"/>
</dbReference>
<evidence type="ECO:0000313" key="1">
    <source>
        <dbReference type="EMBL" id="QJA53218.1"/>
    </source>
</evidence>
<sequence>MPKLSKEEHIVRHIELHQKLDELAADFIRQTENFLSETSVMEFIQWSSKQTTDPDEKE</sequence>
<reference evidence="1" key="1">
    <citation type="submission" date="2020-03" db="EMBL/GenBank/DDBJ databases">
        <title>The deep terrestrial virosphere.</title>
        <authorList>
            <person name="Holmfeldt K."/>
            <person name="Nilsson E."/>
            <person name="Simone D."/>
            <person name="Lopez-Fernandez M."/>
            <person name="Wu X."/>
            <person name="de Brujin I."/>
            <person name="Lundin D."/>
            <person name="Andersson A."/>
            <person name="Bertilsson S."/>
            <person name="Dopson M."/>
        </authorList>
    </citation>
    <scope>NUCLEOTIDE SEQUENCE</scope>
    <source>
        <strain evidence="2">MM415A01699</strain>
        <strain evidence="3">MM415B02098</strain>
        <strain evidence="1">TM448A03325</strain>
    </source>
</reference>
<dbReference type="EMBL" id="MT142187">
    <property type="protein sequence ID" value="QJA75830.1"/>
    <property type="molecule type" value="Genomic_DNA"/>
</dbReference>
<dbReference type="EMBL" id="MT144404">
    <property type="protein sequence ID" value="QJA53218.1"/>
    <property type="molecule type" value="Genomic_DNA"/>
</dbReference>
<evidence type="ECO:0000313" key="2">
    <source>
        <dbReference type="EMBL" id="QJA75830.1"/>
    </source>
</evidence>
<gene>
    <name evidence="2" type="ORF">MM415A01699_0020</name>
    <name evidence="3" type="ORF">MM415B02098_0027</name>
    <name evidence="1" type="ORF">TM448A03325_0003</name>
</gene>
<name>A0A6H2A0C6_9ZZZZ</name>